<keyword evidence="2" id="KW-0472">Membrane</keyword>
<dbReference type="OrthoDB" id="21151at2759"/>
<dbReference type="STRING" id="1095629.A0A0C9Y999"/>
<dbReference type="HOGENOM" id="CLU_593213_0_0_1"/>
<reference evidence="4" key="2">
    <citation type="submission" date="2015-01" db="EMBL/GenBank/DDBJ databases">
        <title>Evolutionary Origins and Diversification of the Mycorrhizal Mutualists.</title>
        <authorList>
            <consortium name="DOE Joint Genome Institute"/>
            <consortium name="Mycorrhizal Genomics Consortium"/>
            <person name="Kohler A."/>
            <person name="Kuo A."/>
            <person name="Nagy L.G."/>
            <person name="Floudas D."/>
            <person name="Copeland A."/>
            <person name="Barry K.W."/>
            <person name="Cichocki N."/>
            <person name="Veneault-Fourrey C."/>
            <person name="LaButti K."/>
            <person name="Lindquist E.A."/>
            <person name="Lipzen A."/>
            <person name="Lundell T."/>
            <person name="Morin E."/>
            <person name="Murat C."/>
            <person name="Riley R."/>
            <person name="Ohm R."/>
            <person name="Sun H."/>
            <person name="Tunlid A."/>
            <person name="Henrissat B."/>
            <person name="Grigoriev I.V."/>
            <person name="Hibbett D.S."/>
            <person name="Martin F."/>
        </authorList>
    </citation>
    <scope>NUCLEOTIDE SEQUENCE [LARGE SCALE GENOMIC DNA]</scope>
    <source>
        <strain evidence="4">LaAM-08-1</strain>
    </source>
</reference>
<evidence type="ECO:0000256" key="2">
    <source>
        <dbReference type="SAM" id="Phobius"/>
    </source>
</evidence>
<feature type="compositionally biased region" description="Polar residues" evidence="1">
    <location>
        <begin position="435"/>
        <end position="444"/>
    </location>
</feature>
<evidence type="ECO:0000313" key="4">
    <source>
        <dbReference type="Proteomes" id="UP000054477"/>
    </source>
</evidence>
<sequence>MKKTVLVDILWIPVHDAPDNSTPIVLVSVAQCASGSVGFKALRLFTPTGIEILGRSECHGVADGTFADASLRLSEALEELESEMLREQNPTPGPESSFEIDADHGRAGTIEYLKQCVAALKEDPTSASNTRSLRHSRSLNHLVEDFAVEEHPALQAYERLRLTNAMIRTVFRVTGLGQGVSDDSDKQDPTSPSEDEGDPVRNAGLTVVSPDSGEVVLDDATQHLLLGTSTQHLPLPGAEQVFEADTGGGVVFSRERSKLTRGERIKMAKARRESGGGGIGLGFSTDLFVAEKRGIEKWGPGGEVVQELKDVIWTFGEQSSRSTDVVHYFRICFSTMTVVALTILVGRGLYKTIDKRRKGRAERRRTAGEATSGQPIVEPSTSHTTRRAQYQRRNNREFDDGEYSSLAGQRGDGPESEESRISRRNAAIDALDFENASNSKNSVGGPQGEDAVASGSCKRID</sequence>
<name>A0A0C9Y999_9AGAR</name>
<dbReference type="EMBL" id="KN838568">
    <property type="protein sequence ID" value="KIK04588.1"/>
    <property type="molecule type" value="Genomic_DNA"/>
</dbReference>
<feature type="transmembrane region" description="Helical" evidence="2">
    <location>
        <begin position="328"/>
        <end position="350"/>
    </location>
</feature>
<feature type="region of interest" description="Disordered" evidence="1">
    <location>
        <begin position="177"/>
        <end position="204"/>
    </location>
</feature>
<protein>
    <submittedName>
        <fullName evidence="3">Uncharacterized protein</fullName>
    </submittedName>
</protein>
<evidence type="ECO:0000256" key="1">
    <source>
        <dbReference type="SAM" id="MobiDB-lite"/>
    </source>
</evidence>
<feature type="region of interest" description="Disordered" evidence="1">
    <location>
        <begin position="356"/>
        <end position="461"/>
    </location>
</feature>
<evidence type="ECO:0000313" key="3">
    <source>
        <dbReference type="EMBL" id="KIK04588.1"/>
    </source>
</evidence>
<reference evidence="3 4" key="1">
    <citation type="submission" date="2014-04" db="EMBL/GenBank/DDBJ databases">
        <authorList>
            <consortium name="DOE Joint Genome Institute"/>
            <person name="Kuo A."/>
            <person name="Kohler A."/>
            <person name="Nagy L.G."/>
            <person name="Floudas D."/>
            <person name="Copeland A."/>
            <person name="Barry K.W."/>
            <person name="Cichocki N."/>
            <person name="Veneault-Fourrey C."/>
            <person name="LaButti K."/>
            <person name="Lindquist E.A."/>
            <person name="Lipzen A."/>
            <person name="Lundell T."/>
            <person name="Morin E."/>
            <person name="Murat C."/>
            <person name="Sun H."/>
            <person name="Tunlid A."/>
            <person name="Henrissat B."/>
            <person name="Grigoriev I.V."/>
            <person name="Hibbett D.S."/>
            <person name="Martin F."/>
            <person name="Nordberg H.P."/>
            <person name="Cantor M.N."/>
            <person name="Hua S.X."/>
        </authorList>
    </citation>
    <scope>NUCLEOTIDE SEQUENCE [LARGE SCALE GENOMIC DNA]</scope>
    <source>
        <strain evidence="3 4">LaAM-08-1</strain>
    </source>
</reference>
<accession>A0A0C9Y999</accession>
<organism evidence="3 4">
    <name type="scientific">Laccaria amethystina LaAM-08-1</name>
    <dbReference type="NCBI Taxonomy" id="1095629"/>
    <lineage>
        <taxon>Eukaryota</taxon>
        <taxon>Fungi</taxon>
        <taxon>Dikarya</taxon>
        <taxon>Basidiomycota</taxon>
        <taxon>Agaricomycotina</taxon>
        <taxon>Agaricomycetes</taxon>
        <taxon>Agaricomycetidae</taxon>
        <taxon>Agaricales</taxon>
        <taxon>Agaricineae</taxon>
        <taxon>Hydnangiaceae</taxon>
        <taxon>Laccaria</taxon>
    </lineage>
</organism>
<dbReference type="Proteomes" id="UP000054477">
    <property type="component" value="Unassembled WGS sequence"/>
</dbReference>
<keyword evidence="2" id="KW-0812">Transmembrane</keyword>
<dbReference type="AlphaFoldDB" id="A0A0C9Y999"/>
<gene>
    <name evidence="3" type="ORF">K443DRAFT_120938</name>
</gene>
<keyword evidence="2" id="KW-1133">Transmembrane helix</keyword>
<proteinExistence type="predicted"/>
<keyword evidence="4" id="KW-1185">Reference proteome</keyword>